<evidence type="ECO:0000256" key="1">
    <source>
        <dbReference type="ARBA" id="ARBA00004141"/>
    </source>
</evidence>
<feature type="domain" description="Ion transport" evidence="6">
    <location>
        <begin position="5"/>
        <end position="135"/>
    </location>
</feature>
<evidence type="ECO:0000256" key="4">
    <source>
        <dbReference type="ARBA" id="ARBA00023136"/>
    </source>
</evidence>
<dbReference type="Gene3D" id="1.10.287.70">
    <property type="match status" value="1"/>
</dbReference>
<dbReference type="PANTHER" id="PTHR46474:SF1">
    <property type="entry name" value="TWO PORE CHANNEL PROTEIN 1"/>
    <property type="match status" value="1"/>
</dbReference>
<feature type="transmembrane region" description="Helical" evidence="5">
    <location>
        <begin position="111"/>
        <end position="137"/>
    </location>
</feature>
<evidence type="ECO:0000256" key="5">
    <source>
        <dbReference type="SAM" id="Phobius"/>
    </source>
</evidence>
<dbReference type="InterPro" id="IPR005821">
    <property type="entry name" value="Ion_trans_dom"/>
</dbReference>
<sequence>VKKRYRDVLGTLFVLFSKLISLAICIIVVYYFYAIIGMEIFLDISLKNCCKNTSVESFYKFNNTTDSGYYYLNSFDNIFISGVTLFELTVVNNWFIIMEGFASAVSEWSRVYFMSFYIVMMVVMNIIVAFVLESFIFRISYRRQMHLDDINDHGVYKEEITLTEDEMHMVSVHSAPVTGQFIASQTEPGLYAFHGERNRGREDFSLRMYHD</sequence>
<comment type="subcellular location">
    <subcellularLocation>
        <location evidence="1">Membrane</location>
        <topology evidence="1">Multi-pass membrane protein</topology>
    </subcellularLocation>
</comment>
<feature type="non-terminal residue" evidence="7">
    <location>
        <position position="1"/>
    </location>
</feature>
<dbReference type="GO" id="GO:0005765">
    <property type="term" value="C:lysosomal membrane"/>
    <property type="evidence" value="ECO:0007669"/>
    <property type="project" value="InterPro"/>
</dbReference>
<dbReference type="GO" id="GO:0022832">
    <property type="term" value="F:voltage-gated channel activity"/>
    <property type="evidence" value="ECO:0007669"/>
    <property type="project" value="InterPro"/>
</dbReference>
<evidence type="ECO:0000259" key="6">
    <source>
        <dbReference type="Pfam" id="PF00520"/>
    </source>
</evidence>
<keyword evidence="3 5" id="KW-1133">Transmembrane helix</keyword>
<evidence type="ECO:0000256" key="3">
    <source>
        <dbReference type="ARBA" id="ARBA00022989"/>
    </source>
</evidence>
<organism evidence="7">
    <name type="scientific">Arion vulgaris</name>
    <dbReference type="NCBI Taxonomy" id="1028688"/>
    <lineage>
        <taxon>Eukaryota</taxon>
        <taxon>Metazoa</taxon>
        <taxon>Spiralia</taxon>
        <taxon>Lophotrochozoa</taxon>
        <taxon>Mollusca</taxon>
        <taxon>Gastropoda</taxon>
        <taxon>Heterobranchia</taxon>
        <taxon>Euthyneura</taxon>
        <taxon>Panpulmonata</taxon>
        <taxon>Eupulmonata</taxon>
        <taxon>Stylommatophora</taxon>
        <taxon>Helicina</taxon>
        <taxon>Arionoidea</taxon>
        <taxon>Arionidae</taxon>
        <taxon>Arion</taxon>
    </lineage>
</organism>
<dbReference type="InterPro" id="IPR028801">
    <property type="entry name" value="TPC1_animal"/>
</dbReference>
<dbReference type="GO" id="GO:0005216">
    <property type="term" value="F:monoatomic ion channel activity"/>
    <property type="evidence" value="ECO:0007669"/>
    <property type="project" value="InterPro"/>
</dbReference>
<gene>
    <name evidence="7" type="primary">ORF53223</name>
</gene>
<feature type="transmembrane region" description="Helical" evidence="5">
    <location>
        <begin position="12"/>
        <end position="33"/>
    </location>
</feature>
<dbReference type="Pfam" id="PF00520">
    <property type="entry name" value="Ion_trans"/>
    <property type="match status" value="1"/>
</dbReference>
<evidence type="ECO:0000256" key="2">
    <source>
        <dbReference type="ARBA" id="ARBA00022692"/>
    </source>
</evidence>
<accession>A0A0B6ZAZ9</accession>
<dbReference type="FunFam" id="1.10.287.70:FF:000439">
    <property type="entry name" value="Uncharacterized protein"/>
    <property type="match status" value="1"/>
</dbReference>
<dbReference type="PANTHER" id="PTHR46474">
    <property type="entry name" value="TWO PORE CALCIUM CHANNEL PROTEIN 1"/>
    <property type="match status" value="1"/>
</dbReference>
<keyword evidence="2 5" id="KW-0812">Transmembrane</keyword>
<feature type="non-terminal residue" evidence="7">
    <location>
        <position position="211"/>
    </location>
</feature>
<keyword evidence="4 5" id="KW-0472">Membrane</keyword>
<dbReference type="AlphaFoldDB" id="A0A0B6ZAZ9"/>
<dbReference type="GO" id="GO:0010008">
    <property type="term" value="C:endosome membrane"/>
    <property type="evidence" value="ECO:0007669"/>
    <property type="project" value="TreeGrafter"/>
</dbReference>
<name>A0A0B6ZAZ9_9EUPU</name>
<reference evidence="7" key="1">
    <citation type="submission" date="2014-12" db="EMBL/GenBank/DDBJ databases">
        <title>Insight into the proteome of Arion vulgaris.</title>
        <authorList>
            <person name="Aradska J."/>
            <person name="Bulat T."/>
            <person name="Smidak R."/>
            <person name="Sarate P."/>
            <person name="Gangsoo J."/>
            <person name="Sialana F."/>
            <person name="Bilban M."/>
            <person name="Lubec G."/>
        </authorList>
    </citation>
    <scope>NUCLEOTIDE SEQUENCE</scope>
    <source>
        <tissue evidence="7">Skin</tissue>
    </source>
</reference>
<evidence type="ECO:0000313" key="7">
    <source>
        <dbReference type="EMBL" id="CEK64885.1"/>
    </source>
</evidence>
<protein>
    <recommendedName>
        <fullName evidence="6">Ion transport domain-containing protein</fullName>
    </recommendedName>
</protein>
<proteinExistence type="predicted"/>
<dbReference type="EMBL" id="HACG01018020">
    <property type="protein sequence ID" value="CEK64885.1"/>
    <property type="molecule type" value="Transcribed_RNA"/>
</dbReference>